<dbReference type="VEuPathDB" id="FungiDB:An01g05110"/>
<dbReference type="KEGG" id="ang:An01g05110"/>
<sequence>MAKSVEVGAEGAAAATAAGRVRRARIRIAKAVRMSEEMETERTVGPGAQLVLESLRGKSGPDAWRRLGWVNLDELAKADGEEKVVVIAVEESRKDGVQAG</sequence>
<protein>
    <submittedName>
        <fullName evidence="1">Uncharacterized protein</fullName>
    </submittedName>
</protein>
<proteinExistence type="predicted"/>
<dbReference type="GeneID" id="84589943"/>
<reference evidence="1" key="2">
    <citation type="submission" date="2025-08" db="UniProtKB">
        <authorList>
            <consortium name="RefSeq"/>
        </authorList>
    </citation>
    <scope>IDENTIFICATION</scope>
</reference>
<reference evidence="1" key="1">
    <citation type="submission" date="2025-02" db="EMBL/GenBank/DDBJ databases">
        <authorList>
            <consortium name="NCBI Genome Project"/>
        </authorList>
    </citation>
    <scope>NUCLEOTIDE SEQUENCE</scope>
</reference>
<accession>A0AAJ8DXW1</accession>
<name>A0AAJ8DXW1_ASPNG</name>
<gene>
    <name evidence="1" type="ORF">An01g05110</name>
</gene>
<organism evidence="1">
    <name type="scientific">Aspergillus niger</name>
    <dbReference type="NCBI Taxonomy" id="5061"/>
    <lineage>
        <taxon>Eukaryota</taxon>
        <taxon>Fungi</taxon>
        <taxon>Dikarya</taxon>
        <taxon>Ascomycota</taxon>
        <taxon>Pezizomycotina</taxon>
        <taxon>Eurotiomycetes</taxon>
        <taxon>Eurotiomycetidae</taxon>
        <taxon>Eurotiales</taxon>
        <taxon>Aspergillaceae</taxon>
        <taxon>Aspergillus</taxon>
        <taxon>Aspergillus subgen. Circumdati</taxon>
    </lineage>
</organism>
<dbReference type="AlphaFoldDB" id="A0AAJ8DXW1"/>
<evidence type="ECO:0000313" key="1">
    <source>
        <dbReference type="RefSeq" id="XP_059599659.1"/>
    </source>
</evidence>
<dbReference type="RefSeq" id="XP_059599659.1">
    <property type="nucleotide sequence ID" value="XM_059747944.1"/>
</dbReference>